<evidence type="ECO:0000256" key="7">
    <source>
        <dbReference type="ARBA" id="ARBA00023122"/>
    </source>
</evidence>
<dbReference type="SUPFAM" id="SSF54631">
    <property type="entry name" value="CBS-domain pair"/>
    <property type="match status" value="1"/>
</dbReference>
<dbReference type="Pfam" id="PF01595">
    <property type="entry name" value="CNNM"/>
    <property type="match status" value="1"/>
</dbReference>
<keyword evidence="15" id="KW-1185">Reference proteome</keyword>
<evidence type="ECO:0000256" key="2">
    <source>
        <dbReference type="ARBA" id="ARBA00006337"/>
    </source>
</evidence>
<gene>
    <name evidence="14" type="ORF">GCM10023321_43430</name>
</gene>
<dbReference type="CDD" id="cd04590">
    <property type="entry name" value="CBS_pair_CorC_HlyC_assoc"/>
    <property type="match status" value="1"/>
</dbReference>
<dbReference type="InterPro" id="IPR036318">
    <property type="entry name" value="FAD-bd_PCMH-like_sf"/>
</dbReference>
<evidence type="ECO:0000256" key="4">
    <source>
        <dbReference type="ARBA" id="ARBA00022692"/>
    </source>
</evidence>
<evidence type="ECO:0000256" key="11">
    <source>
        <dbReference type="SAM" id="Phobius"/>
    </source>
</evidence>
<proteinExistence type="inferred from homology"/>
<keyword evidence="8 10" id="KW-0472">Membrane</keyword>
<dbReference type="Proteomes" id="UP001428817">
    <property type="component" value="Unassembled WGS sequence"/>
</dbReference>
<evidence type="ECO:0000259" key="12">
    <source>
        <dbReference type="PROSITE" id="PS51371"/>
    </source>
</evidence>
<evidence type="ECO:0000313" key="15">
    <source>
        <dbReference type="Proteomes" id="UP001428817"/>
    </source>
</evidence>
<dbReference type="InterPro" id="IPR005170">
    <property type="entry name" value="Transptr-assoc_dom"/>
</dbReference>
<evidence type="ECO:0000259" key="13">
    <source>
        <dbReference type="PROSITE" id="PS51846"/>
    </source>
</evidence>
<evidence type="ECO:0000256" key="1">
    <source>
        <dbReference type="ARBA" id="ARBA00004651"/>
    </source>
</evidence>
<feature type="domain" description="CBS" evidence="12">
    <location>
        <begin position="288"/>
        <end position="345"/>
    </location>
</feature>
<dbReference type="EMBL" id="BAABJP010000020">
    <property type="protein sequence ID" value="GAA5160542.1"/>
    <property type="molecule type" value="Genomic_DNA"/>
</dbReference>
<accession>A0ABP9QEF0</accession>
<keyword evidence="7 9" id="KW-0129">CBS domain</keyword>
<dbReference type="PANTHER" id="PTHR43099:SF6">
    <property type="entry name" value="UPF0053 PROTEIN RV1842C"/>
    <property type="match status" value="1"/>
</dbReference>
<keyword evidence="4 10" id="KW-0812">Transmembrane</keyword>
<dbReference type="InterPro" id="IPR044751">
    <property type="entry name" value="Ion_transp-like_CBS"/>
</dbReference>
<feature type="transmembrane region" description="Helical" evidence="11">
    <location>
        <begin position="102"/>
        <end position="123"/>
    </location>
</feature>
<dbReference type="Gene3D" id="3.10.580.10">
    <property type="entry name" value="CBS-domain"/>
    <property type="match status" value="1"/>
</dbReference>
<dbReference type="Gene3D" id="3.30.465.10">
    <property type="match status" value="1"/>
</dbReference>
<evidence type="ECO:0000256" key="5">
    <source>
        <dbReference type="ARBA" id="ARBA00022737"/>
    </source>
</evidence>
<reference evidence="15" key="1">
    <citation type="journal article" date="2019" name="Int. J. Syst. Evol. Microbiol.">
        <title>The Global Catalogue of Microorganisms (GCM) 10K type strain sequencing project: providing services to taxonomists for standard genome sequencing and annotation.</title>
        <authorList>
            <consortium name="The Broad Institute Genomics Platform"/>
            <consortium name="The Broad Institute Genome Sequencing Center for Infectious Disease"/>
            <person name="Wu L."/>
            <person name="Ma J."/>
        </authorList>
    </citation>
    <scope>NUCLEOTIDE SEQUENCE [LARGE SCALE GENOMIC DNA]</scope>
    <source>
        <strain evidence="15">JCM 18303</strain>
    </source>
</reference>
<evidence type="ECO:0000256" key="10">
    <source>
        <dbReference type="PROSITE-ProRule" id="PRU01193"/>
    </source>
</evidence>
<evidence type="ECO:0000256" key="9">
    <source>
        <dbReference type="PROSITE-ProRule" id="PRU00703"/>
    </source>
</evidence>
<evidence type="ECO:0000313" key="14">
    <source>
        <dbReference type="EMBL" id="GAA5160542.1"/>
    </source>
</evidence>
<dbReference type="SUPFAM" id="SSF56176">
    <property type="entry name" value="FAD-binding/transporter-associated domain-like"/>
    <property type="match status" value="1"/>
</dbReference>
<dbReference type="PROSITE" id="PS51846">
    <property type="entry name" value="CNNM"/>
    <property type="match status" value="1"/>
</dbReference>
<dbReference type="SMART" id="SM00116">
    <property type="entry name" value="CBS"/>
    <property type="match status" value="2"/>
</dbReference>
<dbReference type="PANTHER" id="PTHR43099">
    <property type="entry name" value="UPF0053 PROTEIN YRKA"/>
    <property type="match status" value="1"/>
</dbReference>
<sequence>MSTAVDVLLGVLAVFAITVLTGYFVAQEFAYTAVDRSRLRARAGEGDTGARRALGVTRRTSFMLSGAQLGITVTGLVVGYVAEPLIGVGIGALLGGVGVPGGVGVAVGPVLALLFATVVQMVFGELFPKNLAIARPEPVAIRLAGSTDWYLRLFGWLVRVFDAASNLLLRAVRINPVHDVEQVATARDLEAIIDRSREVGELPAGLSTVLDRVLDFTEHTARAAMIPRPRVATAGADEPVRALIARMGSGHSRYPVVGAGVDDVVGVVCLRDVLALPADGLDRPLREVARTPVLVPGSLPLPEVLRRLREADDEFACVVDEYGGLAGVITVEDIAEELVGEITDEHDPPDAWERRVTGHTGWSVDGSMHVDEVSRLIDRDLPPGDYQTIGGLVTAELGRLPAPGDAVTIVLAGERPRGLVARVCTVQRRVPGTVELHWAVAPR</sequence>
<dbReference type="Pfam" id="PF03471">
    <property type="entry name" value="CorC_HlyC"/>
    <property type="match status" value="1"/>
</dbReference>
<keyword evidence="6 10" id="KW-1133">Transmembrane helix</keyword>
<organism evidence="14 15">
    <name type="scientific">Pseudonocardia eucalypti</name>
    <dbReference type="NCBI Taxonomy" id="648755"/>
    <lineage>
        <taxon>Bacteria</taxon>
        <taxon>Bacillati</taxon>
        <taxon>Actinomycetota</taxon>
        <taxon>Actinomycetes</taxon>
        <taxon>Pseudonocardiales</taxon>
        <taxon>Pseudonocardiaceae</taxon>
        <taxon>Pseudonocardia</taxon>
    </lineage>
</organism>
<dbReference type="PROSITE" id="PS51371">
    <property type="entry name" value="CBS"/>
    <property type="match status" value="2"/>
</dbReference>
<dbReference type="SMART" id="SM01091">
    <property type="entry name" value="CorC_HlyC"/>
    <property type="match status" value="1"/>
</dbReference>
<dbReference type="RefSeq" id="WP_185060313.1">
    <property type="nucleotide sequence ID" value="NZ_BAABJP010000020.1"/>
</dbReference>
<keyword evidence="5" id="KW-0677">Repeat</keyword>
<feature type="domain" description="CNNM transmembrane" evidence="13">
    <location>
        <begin position="3"/>
        <end position="206"/>
    </location>
</feature>
<evidence type="ECO:0000256" key="6">
    <source>
        <dbReference type="ARBA" id="ARBA00022989"/>
    </source>
</evidence>
<comment type="subcellular location">
    <subcellularLocation>
        <location evidence="1">Cell membrane</location>
        <topology evidence="1">Multi-pass membrane protein</topology>
    </subcellularLocation>
</comment>
<feature type="domain" description="CBS" evidence="12">
    <location>
        <begin position="225"/>
        <end position="283"/>
    </location>
</feature>
<evidence type="ECO:0000256" key="8">
    <source>
        <dbReference type="ARBA" id="ARBA00023136"/>
    </source>
</evidence>
<feature type="transmembrane region" description="Helical" evidence="11">
    <location>
        <begin position="6"/>
        <end position="26"/>
    </location>
</feature>
<name>A0ABP9QEF0_9PSEU</name>
<comment type="similarity">
    <text evidence="2">Belongs to the UPF0053 family.</text>
</comment>
<dbReference type="Pfam" id="PF00571">
    <property type="entry name" value="CBS"/>
    <property type="match status" value="2"/>
</dbReference>
<keyword evidence="3" id="KW-1003">Cell membrane</keyword>
<dbReference type="InterPro" id="IPR000644">
    <property type="entry name" value="CBS_dom"/>
</dbReference>
<comment type="caution">
    <text evidence="14">The sequence shown here is derived from an EMBL/GenBank/DDBJ whole genome shotgun (WGS) entry which is preliminary data.</text>
</comment>
<evidence type="ECO:0000256" key="3">
    <source>
        <dbReference type="ARBA" id="ARBA00022475"/>
    </source>
</evidence>
<protein>
    <submittedName>
        <fullName evidence="14">Hemolysin family protein</fullName>
    </submittedName>
</protein>
<dbReference type="InterPro" id="IPR051676">
    <property type="entry name" value="UPF0053_domain"/>
</dbReference>
<dbReference type="InterPro" id="IPR046342">
    <property type="entry name" value="CBS_dom_sf"/>
</dbReference>
<dbReference type="InterPro" id="IPR016169">
    <property type="entry name" value="FAD-bd_PCMH_sub2"/>
</dbReference>
<dbReference type="InterPro" id="IPR002550">
    <property type="entry name" value="CNNM"/>
</dbReference>